<feature type="transmembrane region" description="Helical" evidence="2">
    <location>
        <begin position="213"/>
        <end position="233"/>
    </location>
</feature>
<evidence type="ECO:0000313" key="4">
    <source>
        <dbReference type="Proteomes" id="UP000248039"/>
    </source>
</evidence>
<feature type="transmembrane region" description="Helical" evidence="2">
    <location>
        <begin position="125"/>
        <end position="146"/>
    </location>
</feature>
<protein>
    <submittedName>
        <fullName evidence="3">Uncharacterized protein</fullName>
    </submittedName>
</protein>
<feature type="transmembrane region" description="Helical" evidence="2">
    <location>
        <begin position="696"/>
        <end position="718"/>
    </location>
</feature>
<dbReference type="InterPro" id="IPR058062">
    <property type="entry name" value="SCO7613_C"/>
</dbReference>
<feature type="transmembrane region" description="Helical" evidence="2">
    <location>
        <begin position="829"/>
        <end position="846"/>
    </location>
</feature>
<reference evidence="3 4" key="1">
    <citation type="submission" date="2018-03" db="EMBL/GenBank/DDBJ databases">
        <title>Bioinformatic expansion and discovery of thiopeptide antibiotics.</title>
        <authorList>
            <person name="Schwalen C.J."/>
            <person name="Hudson G.A."/>
            <person name="Mitchell D.A."/>
        </authorList>
    </citation>
    <scope>NUCLEOTIDE SEQUENCE [LARGE SCALE GENOMIC DNA]</scope>
    <source>
        <strain evidence="3 4">ATCC 21389</strain>
    </source>
</reference>
<feature type="transmembrane region" description="Helical" evidence="2">
    <location>
        <begin position="358"/>
        <end position="379"/>
    </location>
</feature>
<feature type="transmembrane region" description="Helical" evidence="2">
    <location>
        <begin position="547"/>
        <end position="564"/>
    </location>
</feature>
<feature type="transmembrane region" description="Helical" evidence="2">
    <location>
        <begin position="801"/>
        <end position="823"/>
    </location>
</feature>
<dbReference type="EMBL" id="PYBW01000005">
    <property type="protein sequence ID" value="PYC88244.1"/>
    <property type="molecule type" value="Genomic_DNA"/>
</dbReference>
<evidence type="ECO:0000313" key="3">
    <source>
        <dbReference type="EMBL" id="PYC88244.1"/>
    </source>
</evidence>
<feature type="transmembrane region" description="Helical" evidence="2">
    <location>
        <begin position="301"/>
        <end position="324"/>
    </location>
</feature>
<dbReference type="OrthoDB" id="3416299at2"/>
<feature type="compositionally biased region" description="Pro residues" evidence="1">
    <location>
        <begin position="78"/>
        <end position="96"/>
    </location>
</feature>
<feature type="compositionally biased region" description="Low complexity" evidence="1">
    <location>
        <begin position="97"/>
        <end position="107"/>
    </location>
</feature>
<feature type="transmembrane region" description="Helical" evidence="2">
    <location>
        <begin position="385"/>
        <end position="407"/>
    </location>
</feature>
<feature type="transmembrane region" description="Helical" evidence="2">
    <location>
        <begin position="240"/>
        <end position="260"/>
    </location>
</feature>
<keyword evidence="2" id="KW-0812">Transmembrane</keyword>
<comment type="caution">
    <text evidence="3">The sequence shown here is derived from an EMBL/GenBank/DDBJ whole genome shotgun (WGS) entry which is preliminary data.</text>
</comment>
<feature type="transmembrane region" description="Helical" evidence="2">
    <location>
        <begin position="672"/>
        <end position="689"/>
    </location>
</feature>
<organism evidence="3 4">
    <name type="scientific">Streptomyces tateyamensis</name>
    <dbReference type="NCBI Taxonomy" id="565073"/>
    <lineage>
        <taxon>Bacteria</taxon>
        <taxon>Bacillati</taxon>
        <taxon>Actinomycetota</taxon>
        <taxon>Actinomycetes</taxon>
        <taxon>Kitasatosporales</taxon>
        <taxon>Streptomycetaceae</taxon>
        <taxon>Streptomyces</taxon>
    </lineage>
</organism>
<feature type="transmembrane region" description="Helical" evidence="2">
    <location>
        <begin position="266"/>
        <end position="289"/>
    </location>
</feature>
<name>A0A2V4NPA7_9ACTN</name>
<dbReference type="Proteomes" id="UP000248039">
    <property type="component" value="Unassembled WGS sequence"/>
</dbReference>
<dbReference type="NCBIfam" id="NF047321">
    <property type="entry name" value="SCO7613_CTERM"/>
    <property type="match status" value="1"/>
</dbReference>
<feature type="region of interest" description="Disordered" evidence="1">
    <location>
        <begin position="69"/>
        <end position="114"/>
    </location>
</feature>
<feature type="transmembrane region" description="Helical" evidence="2">
    <location>
        <begin position="618"/>
        <end position="639"/>
    </location>
</feature>
<accession>A0A2V4NPA7</accession>
<dbReference type="RefSeq" id="WP_110664594.1">
    <property type="nucleotide sequence ID" value="NZ_PYBW01000005.1"/>
</dbReference>
<proteinExistence type="predicted"/>
<feature type="transmembrane region" description="Helical" evidence="2">
    <location>
        <begin position="184"/>
        <end position="207"/>
    </location>
</feature>
<gene>
    <name evidence="3" type="ORF">C7C46_00930</name>
</gene>
<keyword evidence="2" id="KW-0472">Membrane</keyword>
<feature type="transmembrane region" description="Helical" evidence="2">
    <location>
        <begin position="520"/>
        <end position="540"/>
    </location>
</feature>
<evidence type="ECO:0000256" key="2">
    <source>
        <dbReference type="SAM" id="Phobius"/>
    </source>
</evidence>
<sequence>MVTPSPACPDCGAPLPAEFTTACPQCALPLTGAAAGALWQVTLALHGVERHRAELLRQQAELLAALRAQRDTRQSGPARPPASPRWAPPPVAPGWAPPAGWAAPSGWTTPGSRAAEVSGRSAQTVLLVLGGLLVGIAALVFTVVNWGSLGLAGRAAVLLAVTGCALALPPLLRRRGLTATAEAAGTIGLALLLLDAYAARAGGLAGLGSLDGAGYWAGATAVVGLGGLGYGWWLRLRLPLVLGFLAIRAVLPLALLSAGVVDFQAYATALVATSVLDALLLLLANRAAARTRLGSRAPERFALVVAVGWALLGGLVAAGAAVFTDRLAEAAVSWVPLGLLALLAGTVAVRLRDRGERAWPVGAAAVAGLALVAAGGGTLRLPLGAHWAAVGYQLTGSALVLVTVPLLHRTDPRLRGLPGLGAVGALTALAAALAALTGLGPALRAPTVQAGRVWGQHLSGSWAWPVDGAALTGLALLAALLAVVTVLRIPGAASGWPAAGTAVVAVPVLALLPAMFGLPYALAVAVALLLVLAAAAGLLLRPGHPAAVAMLLTALVLALDWASADRTASLLTLALCTLLGATLAWRLRASAQLAPSAAVGTVLALATTALAATDTAGLSAPVVLLTVLAVALATAPAAARLAQLAALSRAVECTGYGLAALALALLTAHPEPLVLGLAAGAVTALGVALRADRRPGAGYVGAGLALLACWVQLALWHVHSPEPYSLPLAAAALLVGRAHARRDPAPSWTTDGPGLAAALLPSLPALWLADSSHWLRPLLLGTAALAVTVLGVRLRRQAPLLLGGTALLLTAAHELAPTVLHALGLLPRWIPLATAGLLLLTLGARYEQRLRDMRRLGQTLRQFS</sequence>
<dbReference type="AlphaFoldDB" id="A0A2V4NPA7"/>
<feature type="transmembrane region" description="Helical" evidence="2">
    <location>
        <begin position="419"/>
        <end position="442"/>
    </location>
</feature>
<feature type="transmembrane region" description="Helical" evidence="2">
    <location>
        <begin position="646"/>
        <end position="666"/>
    </location>
</feature>
<feature type="transmembrane region" description="Helical" evidence="2">
    <location>
        <begin position="496"/>
        <end position="514"/>
    </location>
</feature>
<feature type="transmembrane region" description="Helical" evidence="2">
    <location>
        <begin position="152"/>
        <end position="172"/>
    </location>
</feature>
<keyword evidence="4" id="KW-1185">Reference proteome</keyword>
<evidence type="ECO:0000256" key="1">
    <source>
        <dbReference type="SAM" id="MobiDB-lite"/>
    </source>
</evidence>
<feature type="transmembrane region" description="Helical" evidence="2">
    <location>
        <begin position="330"/>
        <end position="351"/>
    </location>
</feature>
<feature type="transmembrane region" description="Helical" evidence="2">
    <location>
        <begin position="462"/>
        <end position="484"/>
    </location>
</feature>
<keyword evidence="2" id="KW-1133">Transmembrane helix</keyword>
<feature type="transmembrane region" description="Helical" evidence="2">
    <location>
        <begin position="775"/>
        <end position="794"/>
    </location>
</feature>
<feature type="transmembrane region" description="Helical" evidence="2">
    <location>
        <begin position="594"/>
        <end position="612"/>
    </location>
</feature>
<feature type="transmembrane region" description="Helical" evidence="2">
    <location>
        <begin position="570"/>
        <end position="587"/>
    </location>
</feature>